<organism evidence="1 2">
    <name type="scientific">Anopheles gambiae</name>
    <name type="common">African malaria mosquito</name>
    <dbReference type="NCBI Taxonomy" id="7165"/>
    <lineage>
        <taxon>Eukaryota</taxon>
        <taxon>Metazoa</taxon>
        <taxon>Ecdysozoa</taxon>
        <taxon>Arthropoda</taxon>
        <taxon>Hexapoda</taxon>
        <taxon>Insecta</taxon>
        <taxon>Pterygota</taxon>
        <taxon>Neoptera</taxon>
        <taxon>Endopterygota</taxon>
        <taxon>Diptera</taxon>
        <taxon>Nematocera</taxon>
        <taxon>Culicoidea</taxon>
        <taxon>Culicidae</taxon>
        <taxon>Anophelinae</taxon>
        <taxon>Anopheles</taxon>
    </lineage>
</organism>
<reference evidence="1 2" key="1">
    <citation type="journal article" date="2002" name="Science">
        <title>The genome sequence of the malaria mosquito Anopheles gambiae.</title>
        <authorList>
            <person name="Holt R.A."/>
            <person name="Subramanian G.M."/>
            <person name="Halpern A."/>
            <person name="Sutton G.G."/>
            <person name="Charlab R."/>
            <person name="Nusskern D.R."/>
            <person name="Wincker P."/>
            <person name="Clark A.G."/>
            <person name="Ribeiro J.M."/>
            <person name="Wides R."/>
            <person name="Salzberg S.L."/>
            <person name="Loftus B."/>
            <person name="Yandell M."/>
            <person name="Majoros W.H."/>
            <person name="Rusch D.B."/>
            <person name="Lai Z."/>
            <person name="Kraft C.L."/>
            <person name="Abril J.F."/>
            <person name="Anthouard V."/>
            <person name="Arensburger P."/>
            <person name="Atkinson P.W."/>
            <person name="Baden H."/>
            <person name="de Berardinis V."/>
            <person name="Baldwin D."/>
            <person name="Benes V."/>
            <person name="Biedler J."/>
            <person name="Blass C."/>
            <person name="Bolanos R."/>
            <person name="Boscus D."/>
            <person name="Barnstead M."/>
            <person name="Cai S."/>
            <person name="Center A."/>
            <person name="Chaturverdi K."/>
            <person name="Christophides G.K."/>
            <person name="Chrystal M.A."/>
            <person name="Clamp M."/>
            <person name="Cravchik A."/>
            <person name="Curwen V."/>
            <person name="Dana A."/>
            <person name="Delcher A."/>
            <person name="Dew I."/>
            <person name="Evans C.A."/>
            <person name="Flanigan M."/>
            <person name="Grundschober-Freimoser A."/>
            <person name="Friedli L."/>
            <person name="Gu Z."/>
            <person name="Guan P."/>
            <person name="Guigo R."/>
            <person name="Hillenmeyer M.E."/>
            <person name="Hladun S.L."/>
            <person name="Hogan J.R."/>
            <person name="Hong Y.S."/>
            <person name="Hoover J."/>
            <person name="Jaillon O."/>
            <person name="Ke Z."/>
            <person name="Kodira C."/>
            <person name="Kokoza E."/>
            <person name="Koutsos A."/>
            <person name="Letunic I."/>
            <person name="Levitsky A."/>
            <person name="Liang Y."/>
            <person name="Lin J.J."/>
            <person name="Lobo N.F."/>
            <person name="Lopez J.R."/>
            <person name="Malek J.A."/>
            <person name="McIntosh T.C."/>
            <person name="Meister S."/>
            <person name="Miller J."/>
            <person name="Mobarry C."/>
            <person name="Mongin E."/>
            <person name="Murphy S.D."/>
            <person name="O'Brochta D.A."/>
            <person name="Pfannkoch C."/>
            <person name="Qi R."/>
            <person name="Regier M.A."/>
            <person name="Remington K."/>
            <person name="Shao H."/>
            <person name="Sharakhova M.V."/>
            <person name="Sitter C.D."/>
            <person name="Shetty J."/>
            <person name="Smith T.J."/>
            <person name="Strong R."/>
            <person name="Sun J."/>
            <person name="Thomasova D."/>
            <person name="Ton L.Q."/>
            <person name="Topalis P."/>
            <person name="Tu Z."/>
            <person name="Unger M.F."/>
            <person name="Walenz B."/>
            <person name="Wang A."/>
            <person name="Wang J."/>
            <person name="Wang M."/>
            <person name="Wang X."/>
            <person name="Woodford K.J."/>
            <person name="Wortman J.R."/>
            <person name="Wu M."/>
            <person name="Yao A."/>
            <person name="Zdobnov E.M."/>
            <person name="Zhang H."/>
            <person name="Zhao Q."/>
            <person name="Zhao S."/>
            <person name="Zhu S.C."/>
            <person name="Zhimulev I."/>
            <person name="Coluzzi M."/>
            <person name="della Torre A."/>
            <person name="Roth C.W."/>
            <person name="Louis C."/>
            <person name="Kalush F."/>
            <person name="Mural R.J."/>
            <person name="Myers E.W."/>
            <person name="Adams M.D."/>
            <person name="Smith H.O."/>
            <person name="Broder S."/>
            <person name="Gardner M.J."/>
            <person name="Fraser C.M."/>
            <person name="Birney E."/>
            <person name="Bork P."/>
            <person name="Brey P.T."/>
            <person name="Venter J.C."/>
            <person name="Weissenbach J."/>
            <person name="Kafatos F.C."/>
            <person name="Collins F.H."/>
            <person name="Hoffman S.L."/>
        </authorList>
    </citation>
    <scope>NUCLEOTIDE SEQUENCE [LARGE SCALE GENOMIC DNA]</scope>
    <source>
        <strain evidence="1 2">PEST</strain>
    </source>
</reference>
<dbReference type="EMBL" id="AAAB01008807">
    <property type="status" value="NOT_ANNOTATED_CDS"/>
    <property type="molecule type" value="Genomic_DNA"/>
</dbReference>
<dbReference type="PROSITE" id="PS51915">
    <property type="entry name" value="ZAD"/>
    <property type="match status" value="1"/>
</dbReference>
<dbReference type="GO" id="GO:0008270">
    <property type="term" value="F:zinc ion binding"/>
    <property type="evidence" value="ECO:0007669"/>
    <property type="project" value="UniProtKB-UniRule"/>
</dbReference>
<dbReference type="AlphaFoldDB" id="A0A1S4GU97"/>
<reference evidence="1" key="3">
    <citation type="submission" date="2021-01" db="UniProtKB">
        <authorList>
            <consortium name="EnsemblMetazoa"/>
        </authorList>
    </citation>
    <scope>IDENTIFICATION</scope>
    <source>
        <strain evidence="1">PEST</strain>
    </source>
</reference>
<name>A0A1S4GU97_ANOGA</name>
<dbReference type="GO" id="GO:0005634">
    <property type="term" value="C:nucleus"/>
    <property type="evidence" value="ECO:0007669"/>
    <property type="project" value="InterPro"/>
</dbReference>
<dbReference type="EnsemblMetazoa" id="AGAP006928-RA">
    <property type="protein sequence ID" value="AGAP006928-PA"/>
    <property type="gene ID" value="AGAP006928"/>
</dbReference>
<protein>
    <submittedName>
        <fullName evidence="1">ZAD domain-containing protein</fullName>
    </submittedName>
</protein>
<dbReference type="InParanoid" id="A0A1S4GU97"/>
<dbReference type="SMART" id="SM00868">
    <property type="entry name" value="zf-AD"/>
    <property type="match status" value="1"/>
</dbReference>
<evidence type="ECO:0000313" key="2">
    <source>
        <dbReference type="Proteomes" id="UP000007062"/>
    </source>
</evidence>
<dbReference type="VEuPathDB" id="VectorBase:AGAMI1_009893"/>
<dbReference type="InterPro" id="IPR012934">
    <property type="entry name" value="Znf_AD"/>
</dbReference>
<dbReference type="SUPFAM" id="SSF57716">
    <property type="entry name" value="Glucocorticoid receptor-like (DNA-binding domain)"/>
    <property type="match status" value="1"/>
</dbReference>
<accession>A0A1S4GU97</accession>
<keyword evidence="2" id="KW-1185">Reference proteome</keyword>
<dbReference type="Proteomes" id="UP000007062">
    <property type="component" value="Chromosome 2L"/>
</dbReference>
<reference evidence="1 2" key="2">
    <citation type="journal article" date="2004" name="Trends Parasitol.">
        <title>The Anopheles gambiae genome: an update.</title>
        <authorList>
            <person name="Mongin E."/>
            <person name="Louis C."/>
            <person name="Holt R.A."/>
            <person name="Birney E."/>
            <person name="Collins F.H."/>
        </authorList>
    </citation>
    <scope>NUCLEOTIDE SEQUENCE [LARGE SCALE GENOMIC DNA]</scope>
    <source>
        <strain evidence="1 2">PEST</strain>
    </source>
</reference>
<sequence>MSGTSSVPGGVVVPPSPVSLHAQTKQVQQHLVNEIPVPVSYIANCRLCLGTHFGTRCTTIIDAPLINMMRQVFPVMIENRVGLPMNVCTECIKTVEAFYIYSRQVLENQNRLLATLPDVIRPVQNNDGVECRENPVSTQEPQENDLREESEAPIDTDLLIKIEKDDEQEGSDPLATTEDIVFDVIDEIPDLKLEEEAIDLFELNSDAGMDPLLKETTNPLEINPDAGINLQLEVKEEMLTDLSPDSVADSQTLVQDSLVKVKPKKQSKRNVPIKCRFFDRPLNFCPVHSIWFELKQISSESELIEMNRRLKDDKFMQQLINCFQHIAEESSWVDLMNKSMDILFDVDFLASCDWRNVEGKIPMQHHLKIHELFTRLDTPKGKKLAGKIQSFFIVKIQLARRRAQESLEGEFQSDELPSENQVEAILRNLAPKSGEENALQAQVSTFAQRLKKRRRIHPSVREVLIQARNNCCPLKLKQIRSLPELSAFNRRLEDEQFTKQIIKYLQYETKEPRADLLMNKSLDMLVDKHFFATCNWRADNRHSLKQHSKFLELFGRLGASEGIKLPGIKVAAYFKHRLTYVKQRVKFYNPSSGTTDEANSNGDTELHEENILRDSIGDTPCTSVEESVEQAQDTDFRNVQKKRNIKAPMRFVRFNSGASSCNVPAKLDLRQCTSEPEIAELNRRLEDKEYMKQIVSYIQYETGESRPDRLMKKSFDILFRRRFFAGVCWTGTGEKIAFKHNSNILELFARLGASNGLNASSEQVKKFFHIRCKNAVKLVTGKRSG</sequence>
<proteinExistence type="predicted"/>
<dbReference type="Gene3D" id="3.40.1800.20">
    <property type="match status" value="1"/>
</dbReference>
<evidence type="ECO:0000313" key="1">
    <source>
        <dbReference type="EnsemblMetazoa" id="AGAP006928-PA"/>
    </source>
</evidence>
<dbReference type="VEuPathDB" id="VectorBase:AGAP006928"/>